<organism evidence="1 2">
    <name type="scientific">Lupinus albus</name>
    <name type="common">White lupine</name>
    <name type="synonym">Lupinus termis</name>
    <dbReference type="NCBI Taxonomy" id="3870"/>
    <lineage>
        <taxon>Eukaryota</taxon>
        <taxon>Viridiplantae</taxon>
        <taxon>Streptophyta</taxon>
        <taxon>Embryophyta</taxon>
        <taxon>Tracheophyta</taxon>
        <taxon>Spermatophyta</taxon>
        <taxon>Magnoliopsida</taxon>
        <taxon>eudicotyledons</taxon>
        <taxon>Gunneridae</taxon>
        <taxon>Pentapetalae</taxon>
        <taxon>rosids</taxon>
        <taxon>fabids</taxon>
        <taxon>Fabales</taxon>
        <taxon>Fabaceae</taxon>
        <taxon>Papilionoideae</taxon>
        <taxon>50 kb inversion clade</taxon>
        <taxon>genistoids sensu lato</taxon>
        <taxon>core genistoids</taxon>
        <taxon>Genisteae</taxon>
        <taxon>Lupinus</taxon>
    </lineage>
</organism>
<proteinExistence type="predicted"/>
<accession>A0A6A4QB25</accession>
<gene>
    <name evidence="1" type="ORF">Lalb_Chr07g0192801</name>
</gene>
<dbReference type="AlphaFoldDB" id="A0A6A4QB25"/>
<comment type="caution">
    <text evidence="1">The sequence shown here is derived from an EMBL/GenBank/DDBJ whole genome shotgun (WGS) entry which is preliminary data.</text>
</comment>
<name>A0A6A4QB25_LUPAL</name>
<reference evidence="2" key="1">
    <citation type="journal article" date="2020" name="Nat. Commun.">
        <title>Genome sequence of the cluster root forming white lupin.</title>
        <authorList>
            <person name="Hufnagel B."/>
            <person name="Marques A."/>
            <person name="Soriano A."/>
            <person name="Marques L."/>
            <person name="Divol F."/>
            <person name="Doumas P."/>
            <person name="Sallet E."/>
            <person name="Mancinotti D."/>
            <person name="Carrere S."/>
            <person name="Marande W."/>
            <person name="Arribat S."/>
            <person name="Keller J."/>
            <person name="Huneau C."/>
            <person name="Blein T."/>
            <person name="Aime D."/>
            <person name="Laguerre M."/>
            <person name="Taylor J."/>
            <person name="Schubert V."/>
            <person name="Nelson M."/>
            <person name="Geu-Flores F."/>
            <person name="Crespi M."/>
            <person name="Gallardo-Guerrero K."/>
            <person name="Delaux P.-M."/>
            <person name="Salse J."/>
            <person name="Berges H."/>
            <person name="Guyot R."/>
            <person name="Gouzy J."/>
            <person name="Peret B."/>
        </authorList>
    </citation>
    <scope>NUCLEOTIDE SEQUENCE [LARGE SCALE GENOMIC DNA]</scope>
    <source>
        <strain evidence="2">cv. Amiga</strain>
    </source>
</reference>
<sequence>MKGSLEFGELEWLADGGLFSEQFPQEALTVAEVPQIPAMHTSSLTSYKA</sequence>
<keyword evidence="2" id="KW-1185">Reference proteome</keyword>
<protein>
    <submittedName>
        <fullName evidence="1">Uncharacterized protein</fullName>
    </submittedName>
</protein>
<dbReference type="OrthoDB" id="153872at2759"/>
<dbReference type="EMBL" id="WOCE01000007">
    <property type="protein sequence ID" value="KAE9610980.1"/>
    <property type="molecule type" value="Genomic_DNA"/>
</dbReference>
<evidence type="ECO:0000313" key="2">
    <source>
        <dbReference type="Proteomes" id="UP000447434"/>
    </source>
</evidence>
<evidence type="ECO:0000313" key="1">
    <source>
        <dbReference type="EMBL" id="KAE9610980.1"/>
    </source>
</evidence>
<dbReference type="Proteomes" id="UP000447434">
    <property type="component" value="Chromosome 7"/>
</dbReference>